<organism evidence="1">
    <name type="scientific">viral metagenome</name>
    <dbReference type="NCBI Taxonomy" id="1070528"/>
    <lineage>
        <taxon>unclassified sequences</taxon>
        <taxon>metagenomes</taxon>
        <taxon>organismal metagenomes</taxon>
    </lineage>
</organism>
<dbReference type="EMBL" id="MN740770">
    <property type="protein sequence ID" value="QHU10630.1"/>
    <property type="molecule type" value="Genomic_DNA"/>
</dbReference>
<name>A0A6C0K102_9ZZZZ</name>
<sequence length="57" mass="7261">MSNFQKRKYFMKNGSKFRHSEHYGLGRKKKYYNFGMTKIKYFRRKKLKLNFYCYNKQ</sequence>
<dbReference type="AlphaFoldDB" id="A0A6C0K102"/>
<accession>A0A6C0K102</accession>
<evidence type="ECO:0000313" key="1">
    <source>
        <dbReference type="EMBL" id="QHU10630.1"/>
    </source>
</evidence>
<proteinExistence type="predicted"/>
<protein>
    <submittedName>
        <fullName evidence="1">Uncharacterized protein</fullName>
    </submittedName>
</protein>
<reference evidence="1" key="1">
    <citation type="journal article" date="2020" name="Nature">
        <title>Giant virus diversity and host interactions through global metagenomics.</title>
        <authorList>
            <person name="Schulz F."/>
            <person name="Roux S."/>
            <person name="Paez-Espino D."/>
            <person name="Jungbluth S."/>
            <person name="Walsh D.A."/>
            <person name="Denef V.J."/>
            <person name="McMahon K.D."/>
            <person name="Konstantinidis K.T."/>
            <person name="Eloe-Fadrosh E.A."/>
            <person name="Kyrpides N.C."/>
            <person name="Woyke T."/>
        </authorList>
    </citation>
    <scope>NUCLEOTIDE SEQUENCE</scope>
    <source>
        <strain evidence="1">GVMAG-S-1101165-83</strain>
    </source>
</reference>